<proteinExistence type="inferred from homology"/>
<dbReference type="GO" id="GO:0005524">
    <property type="term" value="F:ATP binding"/>
    <property type="evidence" value="ECO:0007669"/>
    <property type="project" value="UniProtKB-KW"/>
</dbReference>
<dbReference type="SUPFAM" id="SSF52540">
    <property type="entry name" value="P-loop containing nucleoside triphosphate hydrolases"/>
    <property type="match status" value="1"/>
</dbReference>
<dbReference type="SMART" id="SM00382">
    <property type="entry name" value="AAA"/>
    <property type="match status" value="1"/>
</dbReference>
<dbReference type="RefSeq" id="WP_060726694.1">
    <property type="nucleotide sequence ID" value="NZ_JAAQPQ010000013.1"/>
</dbReference>
<dbReference type="Proteomes" id="UP000534590">
    <property type="component" value="Unassembled WGS sequence"/>
</dbReference>
<dbReference type="InterPro" id="IPR027417">
    <property type="entry name" value="P-loop_NTPase"/>
</dbReference>
<dbReference type="Proteomes" id="UP001438189">
    <property type="component" value="Unassembled WGS sequence"/>
</dbReference>
<dbReference type="EMBL" id="JACIHP010000003">
    <property type="protein sequence ID" value="MBB4491836.1"/>
    <property type="molecule type" value="Genomic_DNA"/>
</dbReference>
<evidence type="ECO:0000256" key="2">
    <source>
        <dbReference type="ARBA" id="ARBA00022448"/>
    </source>
</evidence>
<dbReference type="Pfam" id="PF00005">
    <property type="entry name" value="ABC_tran"/>
    <property type="match status" value="1"/>
</dbReference>
<evidence type="ECO:0000256" key="3">
    <source>
        <dbReference type="ARBA" id="ARBA00022741"/>
    </source>
</evidence>
<organism evidence="7 9">
    <name type="scientific">Agrobacterium radiobacter</name>
    <dbReference type="NCBI Taxonomy" id="362"/>
    <lineage>
        <taxon>Bacteria</taxon>
        <taxon>Pseudomonadati</taxon>
        <taxon>Pseudomonadota</taxon>
        <taxon>Alphaproteobacteria</taxon>
        <taxon>Hyphomicrobiales</taxon>
        <taxon>Rhizobiaceae</taxon>
        <taxon>Rhizobium/Agrobacterium group</taxon>
        <taxon>Agrobacterium</taxon>
        <taxon>Agrobacterium tumefaciens complex</taxon>
    </lineage>
</organism>
<dbReference type="InterPro" id="IPR003439">
    <property type="entry name" value="ABC_transporter-like_ATP-bd"/>
</dbReference>
<dbReference type="GeneID" id="92926817"/>
<accession>A0ABD5LM33</accession>
<dbReference type="PANTHER" id="PTHR42788">
    <property type="entry name" value="TAURINE IMPORT ATP-BINDING PROTEIN-RELATED"/>
    <property type="match status" value="1"/>
</dbReference>
<evidence type="ECO:0000256" key="1">
    <source>
        <dbReference type="ARBA" id="ARBA00005417"/>
    </source>
</evidence>
<dbReference type="CDD" id="cd03293">
    <property type="entry name" value="ABC_NrtD_SsuB_transporters"/>
    <property type="match status" value="1"/>
</dbReference>
<sequence length="263" mass="28705">MRVTQSGPMIDIAGIHKTFVADHGTVTALEPLTIDVRPGEFIAIVGPSGCGKSTLLRLISGLDHPSGGTIRLDTAGHKRPVGFVFQEPVLLPWKTTLENVRFPLDTAGVSRAAADRIALDLIKMVGLFGFEGALPRELSGGMRQRAAIARSLSDDPPILLMDEPFSAVDLLTRDTLNDELLRIWQATGKTILLVTHSVEEAVYLADRVMVMTARPGKLKSIHEVNLARPRGEETKLDPAYHSLVARLRRDLRTPGETRDGKPQ</sequence>
<keyword evidence="2" id="KW-0813">Transport</keyword>
<comment type="caution">
    <text evidence="7">The sequence shown here is derived from an EMBL/GenBank/DDBJ whole genome shotgun (WGS) entry which is preliminary data.</text>
</comment>
<dbReference type="PANTHER" id="PTHR42788:SF13">
    <property type="entry name" value="ALIPHATIC SULFONATES IMPORT ATP-BINDING PROTEIN SSUB"/>
    <property type="match status" value="1"/>
</dbReference>
<dbReference type="InterPro" id="IPR017871">
    <property type="entry name" value="ABC_transporter-like_CS"/>
</dbReference>
<keyword evidence="8" id="KW-1185">Reference proteome</keyword>
<dbReference type="InterPro" id="IPR003593">
    <property type="entry name" value="AAA+_ATPase"/>
</dbReference>
<name>A0ABD5LM33_AGRRD</name>
<evidence type="ECO:0000313" key="9">
    <source>
        <dbReference type="Proteomes" id="UP001438189"/>
    </source>
</evidence>
<evidence type="ECO:0000313" key="8">
    <source>
        <dbReference type="Proteomes" id="UP000534590"/>
    </source>
</evidence>
<reference evidence="7 9" key="2">
    <citation type="submission" date="2024-06" db="EMBL/GenBank/DDBJ databases">
        <title>Genome sequencing of Agrobacterium spp. from tobacco in Serbia.</title>
        <authorList>
            <person name="Ilicic R.J."/>
            <person name="Studholme D.J."/>
            <person name="Jelusic A."/>
            <person name="Barac G."/>
            <person name="Bagi F."/>
            <person name="Popovic Milovanovic T."/>
        </authorList>
    </citation>
    <scope>NUCLEOTIDE SEQUENCE [LARGE SCALE GENOMIC DNA]</scope>
    <source>
        <strain evidence="7 9">DA1</strain>
    </source>
</reference>
<dbReference type="AlphaFoldDB" id="A0ABD5LM33"/>
<keyword evidence="4 7" id="KW-0067">ATP-binding</keyword>
<evidence type="ECO:0000313" key="6">
    <source>
        <dbReference type="EMBL" id="MBB4491836.1"/>
    </source>
</evidence>
<evidence type="ECO:0000256" key="4">
    <source>
        <dbReference type="ARBA" id="ARBA00022840"/>
    </source>
</evidence>
<evidence type="ECO:0000313" key="7">
    <source>
        <dbReference type="EMBL" id="MES4992946.1"/>
    </source>
</evidence>
<feature type="domain" description="ABC transporter" evidence="5">
    <location>
        <begin position="10"/>
        <end position="238"/>
    </location>
</feature>
<reference evidence="6 8" key="1">
    <citation type="submission" date="2020-08" db="EMBL/GenBank/DDBJ databases">
        <title>Genomic Encyclopedia of Type Strains, Phase IV (KMG-V): Genome sequencing to study the core and pangenomes of soil and plant-associated prokaryotes.</title>
        <authorList>
            <person name="Whitman W."/>
        </authorList>
    </citation>
    <scope>NUCLEOTIDE SEQUENCE [LARGE SCALE GENOMIC DNA]</scope>
    <source>
        <strain evidence="6 8">SEMIA 461</strain>
    </source>
</reference>
<comment type="similarity">
    <text evidence="1">Belongs to the ABC transporter superfamily.</text>
</comment>
<dbReference type="Gene3D" id="3.40.50.300">
    <property type="entry name" value="P-loop containing nucleotide triphosphate hydrolases"/>
    <property type="match status" value="1"/>
</dbReference>
<dbReference type="PROSITE" id="PS50893">
    <property type="entry name" value="ABC_TRANSPORTER_2"/>
    <property type="match status" value="1"/>
</dbReference>
<gene>
    <name evidence="7" type="ORF">ABVB70_21735</name>
    <name evidence="6" type="ORF">GGE40_003678</name>
</gene>
<keyword evidence="3" id="KW-0547">Nucleotide-binding</keyword>
<dbReference type="EMBL" id="JBETME010000011">
    <property type="protein sequence ID" value="MES4992946.1"/>
    <property type="molecule type" value="Genomic_DNA"/>
</dbReference>
<dbReference type="InterPro" id="IPR050166">
    <property type="entry name" value="ABC_transporter_ATP-bind"/>
</dbReference>
<evidence type="ECO:0000259" key="5">
    <source>
        <dbReference type="PROSITE" id="PS50893"/>
    </source>
</evidence>
<dbReference type="PROSITE" id="PS00211">
    <property type="entry name" value="ABC_TRANSPORTER_1"/>
    <property type="match status" value="1"/>
</dbReference>
<protein>
    <submittedName>
        <fullName evidence="7">ABC transporter ATP-binding protein</fullName>
    </submittedName>
    <submittedName>
        <fullName evidence="6">NitT/TauT family transport system ATP-binding protein</fullName>
    </submittedName>
</protein>